<dbReference type="InterPro" id="IPR036034">
    <property type="entry name" value="PDZ_sf"/>
</dbReference>
<protein>
    <submittedName>
        <fullName evidence="6">Harmonin like protein</fullName>
    </submittedName>
</protein>
<dbReference type="GO" id="GO:0002142">
    <property type="term" value="C:stereocilia ankle link complex"/>
    <property type="evidence" value="ECO:0007669"/>
    <property type="project" value="TreeGrafter"/>
</dbReference>
<dbReference type="GO" id="GO:0005929">
    <property type="term" value="C:cilium"/>
    <property type="evidence" value="ECO:0007669"/>
    <property type="project" value="TreeGrafter"/>
</dbReference>
<dbReference type="GO" id="GO:0032426">
    <property type="term" value="C:stereocilium tip"/>
    <property type="evidence" value="ECO:0007669"/>
    <property type="project" value="TreeGrafter"/>
</dbReference>
<feature type="region of interest" description="Disordered" evidence="4">
    <location>
        <begin position="485"/>
        <end position="577"/>
    </location>
</feature>
<feature type="compositionally biased region" description="Pro residues" evidence="4">
    <location>
        <begin position="336"/>
        <end position="348"/>
    </location>
</feature>
<feature type="compositionally biased region" description="Low complexity" evidence="4">
    <location>
        <begin position="295"/>
        <end position="313"/>
    </location>
</feature>
<proteinExistence type="predicted"/>
<reference evidence="6" key="1">
    <citation type="journal article" date="2020" name="bioRxiv">
        <title>Chromosome-level reference genome of the European wasp spider Argiope bruennichi: a resource for studies on range expansion and evolutionary adaptation.</title>
        <authorList>
            <person name="Sheffer M.M."/>
            <person name="Hoppe A."/>
            <person name="Krehenwinkel H."/>
            <person name="Uhl G."/>
            <person name="Kuss A.W."/>
            <person name="Jensen L."/>
            <person name="Jensen C."/>
            <person name="Gillespie R.G."/>
            <person name="Hoff K.J."/>
            <person name="Prost S."/>
        </authorList>
    </citation>
    <scope>NUCLEOTIDE SEQUENCE</scope>
</reference>
<gene>
    <name evidence="6" type="ORF">HNY73_008617</name>
</gene>
<dbReference type="SMART" id="SM00228">
    <property type="entry name" value="PDZ"/>
    <property type="match status" value="2"/>
</dbReference>
<dbReference type="EMBL" id="JABXBU010000015">
    <property type="protein sequence ID" value="KAF8786974.1"/>
    <property type="molecule type" value="Genomic_DNA"/>
</dbReference>
<feature type="compositionally biased region" description="Basic and acidic residues" evidence="4">
    <location>
        <begin position="366"/>
        <end position="388"/>
    </location>
</feature>
<dbReference type="AlphaFoldDB" id="A0A8T0F708"/>
<feature type="domain" description="PDZ" evidence="5">
    <location>
        <begin position="169"/>
        <end position="240"/>
    </location>
</feature>
<accession>A0A8T0F708</accession>
<evidence type="ECO:0000313" key="7">
    <source>
        <dbReference type="Proteomes" id="UP000807504"/>
    </source>
</evidence>
<dbReference type="InterPro" id="IPR051844">
    <property type="entry name" value="USH2_Complex_Protein"/>
</dbReference>
<feature type="compositionally biased region" description="Polar residues" evidence="4">
    <location>
        <begin position="259"/>
        <end position="279"/>
    </location>
</feature>
<dbReference type="InterPro" id="IPR001478">
    <property type="entry name" value="PDZ"/>
</dbReference>
<dbReference type="GO" id="GO:0005886">
    <property type="term" value="C:plasma membrane"/>
    <property type="evidence" value="ECO:0007669"/>
    <property type="project" value="TreeGrafter"/>
</dbReference>
<evidence type="ECO:0000256" key="3">
    <source>
        <dbReference type="ARBA" id="ARBA00023273"/>
    </source>
</evidence>
<feature type="compositionally biased region" description="Polar residues" evidence="4">
    <location>
        <begin position="533"/>
        <end position="547"/>
    </location>
</feature>
<evidence type="ECO:0000256" key="1">
    <source>
        <dbReference type="ARBA" id="ARBA00004316"/>
    </source>
</evidence>
<evidence type="ECO:0000256" key="2">
    <source>
        <dbReference type="ARBA" id="ARBA00022737"/>
    </source>
</evidence>
<evidence type="ECO:0000313" key="6">
    <source>
        <dbReference type="EMBL" id="KAF8786974.1"/>
    </source>
</evidence>
<sequence length="613" mass="67232">MRPKDESYITGPPQNGYHRDYSTMQPYAASIIKVITLRRRGNAPLGFSIRGGWEHGTGVFVSEIIPGSIAQKQGLRVGDQIVRINGFSIHRAIHMEVLSLLKTCPGIVLKIKRVGILPVKEVGILFQLKSATRDPVTWKIVEPPQSSLIYSDQVAHSRMNGSTLENSIIVKVEISVPGNQSLVSIAKGPEELPGIFMCTVKEGGLADQAGLQVGDQILDMNGTSFNDLKLSEAVARMKSAKDIRLTVKKGAGISLFLDNGSSSQHSNGNKNEDTISTSRSLSDGLSATLKDHDFSGSCSSKSERSSFQSSVSSDSEKDYSISEESAFEAVSKKSRWPPPPPKKSPSPPIEDDPAWLLEEKRMIEEDRRKLEEEKRRLEEEKRKLELEKSSSASTSSSSQPTSLEDSSIKDNSFLNELQKVAARMNTKECRIFDEPRNGSIKPNKPEVLKGKKGKEDAIKRMQHEMLMEEFREAHRKMFGQHSLGIMEENGQAKEEEGSKTASTDTSKILIKAKAKPPPPPPKNVENNKECQKITVNGQVPGLQSQTIPRPEKPTPPIEKAPAKETPKPPTQPPSNGVKVTVTGSRSLENSCSVAAAKTKTGALVEVTPWTTRL</sequence>
<comment type="caution">
    <text evidence="6">The sequence shown here is derived from an EMBL/GenBank/DDBJ whole genome shotgun (WGS) entry which is preliminary data.</text>
</comment>
<dbReference type="PANTHER" id="PTHR23116:SF36">
    <property type="entry name" value="HARMONIN"/>
    <property type="match status" value="1"/>
</dbReference>
<dbReference type="PANTHER" id="PTHR23116">
    <property type="entry name" value="PDZ DOMAIN CONTAINING WHIRLIN AND HARMONIN-RELATED"/>
    <property type="match status" value="1"/>
</dbReference>
<feature type="region of interest" description="Disordered" evidence="4">
    <location>
        <begin position="366"/>
        <end position="411"/>
    </location>
</feature>
<comment type="subcellular location">
    <subcellularLocation>
        <location evidence="1">Cell projection</location>
    </subcellularLocation>
</comment>
<feature type="region of interest" description="Disordered" evidence="4">
    <location>
        <begin position="258"/>
        <end position="279"/>
    </location>
</feature>
<feature type="domain" description="PDZ" evidence="5">
    <location>
        <begin position="34"/>
        <end position="108"/>
    </location>
</feature>
<organism evidence="6 7">
    <name type="scientific">Argiope bruennichi</name>
    <name type="common">Wasp spider</name>
    <name type="synonym">Aranea bruennichi</name>
    <dbReference type="NCBI Taxonomy" id="94029"/>
    <lineage>
        <taxon>Eukaryota</taxon>
        <taxon>Metazoa</taxon>
        <taxon>Ecdysozoa</taxon>
        <taxon>Arthropoda</taxon>
        <taxon>Chelicerata</taxon>
        <taxon>Arachnida</taxon>
        <taxon>Araneae</taxon>
        <taxon>Araneomorphae</taxon>
        <taxon>Entelegynae</taxon>
        <taxon>Araneoidea</taxon>
        <taxon>Araneidae</taxon>
        <taxon>Argiope</taxon>
    </lineage>
</organism>
<evidence type="ECO:0000256" key="4">
    <source>
        <dbReference type="SAM" id="MobiDB-lite"/>
    </source>
</evidence>
<feature type="region of interest" description="Disordered" evidence="4">
    <location>
        <begin position="432"/>
        <end position="455"/>
    </location>
</feature>
<keyword evidence="7" id="KW-1185">Reference proteome</keyword>
<keyword evidence="2" id="KW-0677">Repeat</keyword>
<dbReference type="Gene3D" id="2.30.42.10">
    <property type="match status" value="2"/>
</dbReference>
<feature type="compositionally biased region" description="Low complexity" evidence="4">
    <location>
        <begin position="389"/>
        <end position="405"/>
    </location>
</feature>
<dbReference type="PROSITE" id="PS50106">
    <property type="entry name" value="PDZ"/>
    <property type="match status" value="2"/>
</dbReference>
<evidence type="ECO:0000259" key="5">
    <source>
        <dbReference type="PROSITE" id="PS50106"/>
    </source>
</evidence>
<dbReference type="SUPFAM" id="SSF50156">
    <property type="entry name" value="PDZ domain-like"/>
    <property type="match status" value="2"/>
</dbReference>
<reference evidence="6" key="2">
    <citation type="submission" date="2020-06" db="EMBL/GenBank/DDBJ databases">
        <authorList>
            <person name="Sheffer M."/>
        </authorList>
    </citation>
    <scope>NUCLEOTIDE SEQUENCE</scope>
</reference>
<feature type="compositionally biased region" description="Basic and acidic residues" evidence="4">
    <location>
        <begin position="443"/>
        <end position="455"/>
    </location>
</feature>
<feature type="region of interest" description="Disordered" evidence="4">
    <location>
        <begin position="293"/>
        <end position="354"/>
    </location>
</feature>
<dbReference type="Proteomes" id="UP000807504">
    <property type="component" value="Unassembled WGS sequence"/>
</dbReference>
<name>A0A8T0F708_ARGBR</name>
<keyword evidence="3" id="KW-0966">Cell projection</keyword>
<dbReference type="Pfam" id="PF00595">
    <property type="entry name" value="PDZ"/>
    <property type="match status" value="2"/>
</dbReference>